<evidence type="ECO:0000256" key="4">
    <source>
        <dbReference type="ARBA" id="ARBA00022679"/>
    </source>
</evidence>
<dbReference type="InterPro" id="IPR005467">
    <property type="entry name" value="His_kinase_dom"/>
</dbReference>
<dbReference type="EC" id="2.7.13.3" evidence="2"/>
<evidence type="ECO:0000313" key="10">
    <source>
        <dbReference type="EMBL" id="RXF70076.1"/>
    </source>
</evidence>
<dbReference type="InterPro" id="IPR036890">
    <property type="entry name" value="HATPase_C_sf"/>
</dbReference>
<dbReference type="InterPro" id="IPR036097">
    <property type="entry name" value="HisK_dim/P_sf"/>
</dbReference>
<dbReference type="Pfam" id="PF00512">
    <property type="entry name" value="HisKA"/>
    <property type="match status" value="1"/>
</dbReference>
<evidence type="ECO:0000256" key="3">
    <source>
        <dbReference type="ARBA" id="ARBA00022553"/>
    </source>
</evidence>
<feature type="coiled-coil region" evidence="7">
    <location>
        <begin position="306"/>
        <end position="333"/>
    </location>
</feature>
<evidence type="ECO:0000259" key="9">
    <source>
        <dbReference type="PROSITE" id="PS50109"/>
    </source>
</evidence>
<keyword evidence="8" id="KW-0812">Transmembrane</keyword>
<dbReference type="InterPro" id="IPR004358">
    <property type="entry name" value="Sig_transdc_His_kin-like_C"/>
</dbReference>
<dbReference type="EMBL" id="RXOC01000005">
    <property type="protein sequence ID" value="RXF70076.1"/>
    <property type="molecule type" value="Genomic_DNA"/>
</dbReference>
<dbReference type="GO" id="GO:0000155">
    <property type="term" value="F:phosphorelay sensor kinase activity"/>
    <property type="evidence" value="ECO:0007669"/>
    <property type="project" value="InterPro"/>
</dbReference>
<keyword evidence="5 10" id="KW-0418">Kinase</keyword>
<keyword evidence="7" id="KW-0175">Coiled coil</keyword>
<reference evidence="10 11" key="1">
    <citation type="submission" date="2018-12" db="EMBL/GenBank/DDBJ databases">
        <title>The Draft Genome Sequence of the Soil Bacterium Pedobacter tournemirensis R1.</title>
        <authorList>
            <person name="He J."/>
        </authorList>
    </citation>
    <scope>NUCLEOTIDE SEQUENCE [LARGE SCALE GENOMIC DNA]</scope>
    <source>
        <strain evidence="10 11">R1</strain>
    </source>
</reference>
<keyword evidence="4" id="KW-0808">Transferase</keyword>
<keyword evidence="3" id="KW-0597">Phosphoprotein</keyword>
<dbReference type="Pfam" id="PF02518">
    <property type="entry name" value="HATPase_c"/>
    <property type="match status" value="1"/>
</dbReference>
<evidence type="ECO:0000256" key="6">
    <source>
        <dbReference type="ARBA" id="ARBA00023012"/>
    </source>
</evidence>
<organism evidence="10 11">
    <name type="scientific">Arcticibacter tournemirensis</name>
    <dbReference type="NCBI Taxonomy" id="699437"/>
    <lineage>
        <taxon>Bacteria</taxon>
        <taxon>Pseudomonadati</taxon>
        <taxon>Bacteroidota</taxon>
        <taxon>Sphingobacteriia</taxon>
        <taxon>Sphingobacteriales</taxon>
        <taxon>Sphingobacteriaceae</taxon>
        <taxon>Arcticibacter</taxon>
    </lineage>
</organism>
<sequence>MRYIQSVAFFTFILLISVLFYLTYNTFELNDRQYQLAEKNLLSTTYKSLIKKDNVYPGGYDILNKVLFKQEDSLKYYYRKQGVTHNAYADTTLKKLFSEFVQRNPMDSIFNSIRDKYQLSKELQYLVTINHIRIADNDSVLFQFNEKKRYDFLDQQRQTPYGYIVGGELKTPLQQNLITEITVTSVNKYAFELRFSFYADKNNRQYHIFKATLPALVLALFALLSVLVIFYITFRSWIKVNRLAEMKTDFVDSITHEFHTPISTIVMANKNLQNDKVLADREKVKMLTDVVLRQSKRLEMLFGQVLDIARLQNVNLEKEREDLNSLLEEIVDDYKMKLADENIRISLEKSPDDPHIALNRFWFTTMLFNLFDNAIKYNDKEYKTIDIRLSALKHEIQLEISDNGVGMEKEMIKDVFEKFYRANKKDTSHIPGLGLGLYYARQCVMAHGWKMKVKSEINKGSLFIISIS</sequence>
<comment type="catalytic activity">
    <reaction evidence="1">
        <text>ATP + protein L-histidine = ADP + protein N-phospho-L-histidine.</text>
        <dbReference type="EC" id="2.7.13.3"/>
    </reaction>
</comment>
<dbReference type="InterPro" id="IPR003661">
    <property type="entry name" value="HisK_dim/P_dom"/>
</dbReference>
<dbReference type="PANTHER" id="PTHR43711">
    <property type="entry name" value="TWO-COMPONENT HISTIDINE KINASE"/>
    <property type="match status" value="1"/>
</dbReference>
<evidence type="ECO:0000256" key="8">
    <source>
        <dbReference type="SAM" id="Phobius"/>
    </source>
</evidence>
<evidence type="ECO:0000256" key="1">
    <source>
        <dbReference type="ARBA" id="ARBA00000085"/>
    </source>
</evidence>
<evidence type="ECO:0000313" key="11">
    <source>
        <dbReference type="Proteomes" id="UP000290848"/>
    </source>
</evidence>
<evidence type="ECO:0000256" key="5">
    <source>
        <dbReference type="ARBA" id="ARBA00022777"/>
    </source>
</evidence>
<dbReference type="Gene3D" id="3.30.565.10">
    <property type="entry name" value="Histidine kinase-like ATPase, C-terminal domain"/>
    <property type="match status" value="1"/>
</dbReference>
<dbReference type="Proteomes" id="UP000290848">
    <property type="component" value="Unassembled WGS sequence"/>
</dbReference>
<protein>
    <recommendedName>
        <fullName evidence="2">histidine kinase</fullName>
        <ecNumber evidence="2">2.7.13.3</ecNumber>
    </recommendedName>
</protein>
<dbReference type="CDD" id="cd00075">
    <property type="entry name" value="HATPase"/>
    <property type="match status" value="1"/>
</dbReference>
<dbReference type="RefSeq" id="WP_128769149.1">
    <property type="nucleotide sequence ID" value="NZ_RXOC01000005.1"/>
</dbReference>
<keyword evidence="8" id="KW-0472">Membrane</keyword>
<evidence type="ECO:0000256" key="7">
    <source>
        <dbReference type="SAM" id="Coils"/>
    </source>
</evidence>
<dbReference type="SUPFAM" id="SSF47384">
    <property type="entry name" value="Homodimeric domain of signal transducing histidine kinase"/>
    <property type="match status" value="1"/>
</dbReference>
<proteinExistence type="predicted"/>
<dbReference type="PANTHER" id="PTHR43711:SF26">
    <property type="entry name" value="SENSOR HISTIDINE KINASE RCSC"/>
    <property type="match status" value="1"/>
</dbReference>
<feature type="transmembrane region" description="Helical" evidence="8">
    <location>
        <begin position="211"/>
        <end position="234"/>
    </location>
</feature>
<dbReference type="SMART" id="SM00387">
    <property type="entry name" value="HATPase_c"/>
    <property type="match status" value="1"/>
</dbReference>
<dbReference type="SMART" id="SM00388">
    <property type="entry name" value="HisKA"/>
    <property type="match status" value="1"/>
</dbReference>
<feature type="domain" description="Histidine kinase" evidence="9">
    <location>
        <begin position="253"/>
        <end position="468"/>
    </location>
</feature>
<accession>A0A4Q0MB88</accession>
<keyword evidence="8" id="KW-1133">Transmembrane helix</keyword>
<dbReference type="SUPFAM" id="SSF55874">
    <property type="entry name" value="ATPase domain of HSP90 chaperone/DNA topoisomerase II/histidine kinase"/>
    <property type="match status" value="1"/>
</dbReference>
<dbReference type="PRINTS" id="PR00344">
    <property type="entry name" value="BCTRLSENSOR"/>
</dbReference>
<dbReference type="InterPro" id="IPR050736">
    <property type="entry name" value="Sensor_HK_Regulatory"/>
</dbReference>
<name>A0A4Q0MB88_9SPHI</name>
<keyword evidence="6" id="KW-0902">Two-component regulatory system</keyword>
<dbReference type="InterPro" id="IPR003594">
    <property type="entry name" value="HATPase_dom"/>
</dbReference>
<dbReference type="PROSITE" id="PS50109">
    <property type="entry name" value="HIS_KIN"/>
    <property type="match status" value="1"/>
</dbReference>
<dbReference type="Gene3D" id="1.10.287.130">
    <property type="match status" value="1"/>
</dbReference>
<dbReference type="AlphaFoldDB" id="A0A4Q0MB88"/>
<evidence type="ECO:0000256" key="2">
    <source>
        <dbReference type="ARBA" id="ARBA00012438"/>
    </source>
</evidence>
<feature type="transmembrane region" description="Helical" evidence="8">
    <location>
        <begin position="6"/>
        <end position="24"/>
    </location>
</feature>
<comment type="caution">
    <text evidence="10">The sequence shown here is derived from an EMBL/GenBank/DDBJ whole genome shotgun (WGS) entry which is preliminary data.</text>
</comment>
<gene>
    <name evidence="10" type="ORF">EKH83_09325</name>
</gene>
<dbReference type="CDD" id="cd00082">
    <property type="entry name" value="HisKA"/>
    <property type="match status" value="1"/>
</dbReference>